<evidence type="ECO:0000256" key="2">
    <source>
        <dbReference type="ARBA" id="ARBA00005928"/>
    </source>
</evidence>
<evidence type="ECO:0000256" key="1">
    <source>
        <dbReference type="ARBA" id="ARBA00004141"/>
    </source>
</evidence>
<keyword evidence="6 12" id="KW-0521">NADP</keyword>
<dbReference type="VEuPathDB" id="VectorBase:CSON009733"/>
<comment type="similarity">
    <text evidence="3">Belongs to the cytochrome P450 family.</text>
</comment>
<dbReference type="FunFam" id="3.40.50.720:FF:000143">
    <property type="entry name" value="Fatty acyl-CoA reductase"/>
    <property type="match status" value="1"/>
</dbReference>
<comment type="subcellular location">
    <subcellularLocation>
        <location evidence="1">Membrane</location>
        <topology evidence="1">Multi-pass membrane protein</topology>
    </subcellularLocation>
</comment>
<keyword evidence="4 12" id="KW-0444">Lipid biosynthesis</keyword>
<dbReference type="GO" id="GO:0080019">
    <property type="term" value="F:alcohol-forming very long-chain fatty acyl-CoA reductase activity"/>
    <property type="evidence" value="ECO:0007669"/>
    <property type="project" value="InterPro"/>
</dbReference>
<evidence type="ECO:0000256" key="10">
    <source>
        <dbReference type="ARBA" id="ARBA00023136"/>
    </source>
</evidence>
<comment type="function">
    <text evidence="12">Catalyzes the reduction of fatty acyl-CoA to fatty alcohols.</text>
</comment>
<evidence type="ECO:0000256" key="8">
    <source>
        <dbReference type="ARBA" id="ARBA00023033"/>
    </source>
</evidence>
<dbReference type="PANTHER" id="PTHR11011:SF60">
    <property type="entry name" value="FATTY ACYL-COA REDUCTASE-RELATED"/>
    <property type="match status" value="1"/>
</dbReference>
<dbReference type="GO" id="GO:0020037">
    <property type="term" value="F:heme binding"/>
    <property type="evidence" value="ECO:0007669"/>
    <property type="project" value="InterPro"/>
</dbReference>
<evidence type="ECO:0000259" key="13">
    <source>
        <dbReference type="Pfam" id="PF03015"/>
    </source>
</evidence>
<dbReference type="InterPro" id="IPR036291">
    <property type="entry name" value="NAD(P)-bd_dom_sf"/>
</dbReference>
<dbReference type="InterPro" id="IPR026055">
    <property type="entry name" value="FAR"/>
</dbReference>
<dbReference type="GO" id="GO:0005777">
    <property type="term" value="C:peroxisome"/>
    <property type="evidence" value="ECO:0007669"/>
    <property type="project" value="TreeGrafter"/>
</dbReference>
<proteinExistence type="inferred from homology"/>
<evidence type="ECO:0000313" key="15">
    <source>
        <dbReference type="EMBL" id="SSX18462.1"/>
    </source>
</evidence>
<dbReference type="EMBL" id="UFQT01000038">
    <property type="protein sequence ID" value="SSX18462.1"/>
    <property type="molecule type" value="Genomic_DNA"/>
</dbReference>
<keyword evidence="7 12" id="KW-1133">Transmembrane helix</keyword>
<dbReference type="Pfam" id="PF03015">
    <property type="entry name" value="Sterile"/>
    <property type="match status" value="1"/>
</dbReference>
<feature type="transmembrane region" description="Helical" evidence="12">
    <location>
        <begin position="821"/>
        <end position="842"/>
    </location>
</feature>
<sequence length="847" mass="97843">MWLILLLIIFVLFFINIEIKRIKITKKYGHIKGSKEYPIVGNITSIKYHQLSDFNLILNELCPEPISKVTAFGKVMFVISDPTVAQTILSSPVFHKRSFIFKFFEMQNALFTTDYETWKPLRKGVNGAFNKKGIATMAPVFNKHIDGLCNAIEKEYLDRDQFDIYKIIAKFEINKVVETMLNVVDYNSSEYLVNTLQDAMDSIGERIFNPIYYPDIIFRFTSACAKLRKGHSLGKFVIQEVFGDSFEDKRKHFEENNNNNISKKIFIDELLKIEKEGQYLSYDEVVDNFKTIVMSGFETQSLAMGWIILMLAMFSETDQKVYQEICENYDESNHINEELVKKLAYLDMNKKLIKINKMSEVVDFYRGKSIFLTGGTGFIGQIIIEKLLRCCDVKEIFLLIRGKKDKTWQSRIQEILSDPVFDRLKAEKPTAISKLKGIVGDCSLINLGVSDQDRQLLIENVQIVIHGAATVKFDEELPVAMQINVSGTQFLIELSKQMKHLITFVYISTAYSNCNRLKINEEIYEPPITREQVENYMNSAKGDVGINVKSALLSGFPNTYALTKCLAEYLIAEADKDLPIVIFRPAIVMPTADEPVPGWINNYYGPIGIVYGVCLGVLHVFYVDGTKKAQLVPVDYCVNALLVSAWDRSKRGLKTAPIYNFVPKPNNMIDWNTFCSELFATGIMNPPIRTFGSSDFTMTSNFYYAKFLHIVYHLLPAFILDTVLKVVGHKFRLLRVYDKIEKLNNVLNYFSFNHFVFDDTQTQNLWRRLNDKDKKLFKFNMNEFDWDSYLKDMYFGMRKFMIKDDPSTIPAAVKRQRNIDLVWRMIIWGVKILIVIGLYKIFKMIVL</sequence>
<dbReference type="InterPro" id="IPR036396">
    <property type="entry name" value="Cyt_P450_sf"/>
</dbReference>
<evidence type="ECO:0000259" key="14">
    <source>
        <dbReference type="Pfam" id="PF07993"/>
    </source>
</evidence>
<dbReference type="AlphaFoldDB" id="A0A336LKC5"/>
<keyword evidence="12" id="KW-0560">Oxidoreductase</keyword>
<keyword evidence="5 12" id="KW-0812">Transmembrane</keyword>
<dbReference type="GO" id="GO:0004497">
    <property type="term" value="F:monooxygenase activity"/>
    <property type="evidence" value="ECO:0007669"/>
    <property type="project" value="UniProtKB-KW"/>
</dbReference>
<dbReference type="CDD" id="cd09071">
    <property type="entry name" value="FAR_C"/>
    <property type="match status" value="1"/>
</dbReference>
<dbReference type="GO" id="GO:0035336">
    <property type="term" value="P:long-chain fatty-acyl-CoA metabolic process"/>
    <property type="evidence" value="ECO:0007669"/>
    <property type="project" value="TreeGrafter"/>
</dbReference>
<dbReference type="InterPro" id="IPR033640">
    <property type="entry name" value="FAR_C"/>
</dbReference>
<feature type="transmembrane region" description="Helical" evidence="12">
    <location>
        <begin position="603"/>
        <end position="623"/>
    </location>
</feature>
<dbReference type="PANTHER" id="PTHR11011">
    <property type="entry name" value="MALE STERILITY PROTEIN 2-RELATED"/>
    <property type="match status" value="1"/>
</dbReference>
<keyword evidence="9 12" id="KW-0443">Lipid metabolism</keyword>
<dbReference type="SUPFAM" id="SSF48264">
    <property type="entry name" value="Cytochrome P450"/>
    <property type="match status" value="1"/>
</dbReference>
<dbReference type="InterPro" id="IPR013120">
    <property type="entry name" value="FAR_NAD-bd"/>
</dbReference>
<dbReference type="Gene3D" id="1.10.630.10">
    <property type="entry name" value="Cytochrome P450"/>
    <property type="match status" value="1"/>
</dbReference>
<evidence type="ECO:0000256" key="9">
    <source>
        <dbReference type="ARBA" id="ARBA00023098"/>
    </source>
</evidence>
<feature type="domain" description="Thioester reductase (TE)" evidence="14">
    <location>
        <begin position="372"/>
        <end position="640"/>
    </location>
</feature>
<keyword evidence="10 12" id="KW-0472">Membrane</keyword>
<protein>
    <recommendedName>
        <fullName evidence="12">Fatty acyl-CoA reductase</fullName>
        <ecNumber evidence="12">1.2.1.84</ecNumber>
    </recommendedName>
</protein>
<dbReference type="SUPFAM" id="SSF51735">
    <property type="entry name" value="NAD(P)-binding Rossmann-fold domains"/>
    <property type="match status" value="1"/>
</dbReference>
<dbReference type="CDD" id="cd05236">
    <property type="entry name" value="FAR-N_SDR_e"/>
    <property type="match status" value="1"/>
</dbReference>
<feature type="domain" description="Fatty acyl-CoA reductase C-terminal" evidence="13">
    <location>
        <begin position="712"/>
        <end position="804"/>
    </location>
</feature>
<gene>
    <name evidence="15" type="primary">CSON009733</name>
</gene>
<evidence type="ECO:0000256" key="3">
    <source>
        <dbReference type="ARBA" id="ARBA00010617"/>
    </source>
</evidence>
<reference evidence="15" key="1">
    <citation type="submission" date="2018-07" db="EMBL/GenBank/DDBJ databases">
        <authorList>
            <person name="Quirk P.G."/>
            <person name="Krulwich T.A."/>
        </authorList>
    </citation>
    <scope>NUCLEOTIDE SEQUENCE</scope>
</reference>
<dbReference type="GO" id="GO:0102965">
    <property type="term" value="F:alcohol-forming long-chain fatty acyl-CoA reductase activity"/>
    <property type="evidence" value="ECO:0007669"/>
    <property type="project" value="UniProtKB-EC"/>
</dbReference>
<accession>A0A336LKC5</accession>
<evidence type="ECO:0000256" key="5">
    <source>
        <dbReference type="ARBA" id="ARBA00022692"/>
    </source>
</evidence>
<comment type="catalytic activity">
    <reaction evidence="11 12">
        <text>a long-chain fatty acyl-CoA + 2 NADPH + 2 H(+) = a long-chain primary fatty alcohol + 2 NADP(+) + CoA</text>
        <dbReference type="Rhea" id="RHEA:52716"/>
        <dbReference type="ChEBI" id="CHEBI:15378"/>
        <dbReference type="ChEBI" id="CHEBI:57287"/>
        <dbReference type="ChEBI" id="CHEBI:57783"/>
        <dbReference type="ChEBI" id="CHEBI:58349"/>
        <dbReference type="ChEBI" id="CHEBI:77396"/>
        <dbReference type="ChEBI" id="CHEBI:83139"/>
        <dbReference type="EC" id="1.2.1.84"/>
    </reaction>
</comment>
<evidence type="ECO:0000256" key="6">
    <source>
        <dbReference type="ARBA" id="ARBA00022857"/>
    </source>
</evidence>
<evidence type="ECO:0000256" key="4">
    <source>
        <dbReference type="ARBA" id="ARBA00022516"/>
    </source>
</evidence>
<dbReference type="Pfam" id="PF00067">
    <property type="entry name" value="p450"/>
    <property type="match status" value="1"/>
</dbReference>
<evidence type="ECO:0000256" key="12">
    <source>
        <dbReference type="RuleBase" id="RU363097"/>
    </source>
</evidence>
<dbReference type="EC" id="1.2.1.84" evidence="12"/>
<dbReference type="GO" id="GO:0016020">
    <property type="term" value="C:membrane"/>
    <property type="evidence" value="ECO:0007669"/>
    <property type="project" value="UniProtKB-SubCell"/>
</dbReference>
<dbReference type="GO" id="GO:0005506">
    <property type="term" value="F:iron ion binding"/>
    <property type="evidence" value="ECO:0007669"/>
    <property type="project" value="InterPro"/>
</dbReference>
<name>A0A336LKC5_CULSO</name>
<dbReference type="Gene3D" id="3.40.50.720">
    <property type="entry name" value="NAD(P)-binding Rossmann-like Domain"/>
    <property type="match status" value="1"/>
</dbReference>
<dbReference type="InterPro" id="IPR001128">
    <property type="entry name" value="Cyt_P450"/>
</dbReference>
<organism evidence="15">
    <name type="scientific">Culicoides sonorensis</name>
    <name type="common">Biting midge</name>
    <dbReference type="NCBI Taxonomy" id="179676"/>
    <lineage>
        <taxon>Eukaryota</taxon>
        <taxon>Metazoa</taxon>
        <taxon>Ecdysozoa</taxon>
        <taxon>Arthropoda</taxon>
        <taxon>Hexapoda</taxon>
        <taxon>Insecta</taxon>
        <taxon>Pterygota</taxon>
        <taxon>Neoptera</taxon>
        <taxon>Endopterygota</taxon>
        <taxon>Diptera</taxon>
        <taxon>Nematocera</taxon>
        <taxon>Chironomoidea</taxon>
        <taxon>Ceratopogonidae</taxon>
        <taxon>Ceratopogoninae</taxon>
        <taxon>Culicoides</taxon>
        <taxon>Monoculicoides</taxon>
    </lineage>
</organism>
<comment type="similarity">
    <text evidence="2 12">Belongs to the fatty acyl-CoA reductase family.</text>
</comment>
<keyword evidence="8" id="KW-0503">Monooxygenase</keyword>
<dbReference type="GO" id="GO:0016705">
    <property type="term" value="F:oxidoreductase activity, acting on paired donors, with incorporation or reduction of molecular oxygen"/>
    <property type="evidence" value="ECO:0007669"/>
    <property type="project" value="InterPro"/>
</dbReference>
<dbReference type="Pfam" id="PF07993">
    <property type="entry name" value="NAD_binding_4"/>
    <property type="match status" value="1"/>
</dbReference>
<evidence type="ECO:0000256" key="11">
    <source>
        <dbReference type="ARBA" id="ARBA00052530"/>
    </source>
</evidence>
<evidence type="ECO:0000256" key="7">
    <source>
        <dbReference type="ARBA" id="ARBA00022989"/>
    </source>
</evidence>